<comment type="caution">
    <text evidence="1">The sequence shown here is derived from an EMBL/GenBank/DDBJ whole genome shotgun (WGS) entry which is preliminary data.</text>
</comment>
<dbReference type="PATRIC" id="fig|1129367.4.peg.2881"/>
<dbReference type="AlphaFoldDB" id="A0A0F6ABI0"/>
<evidence type="ECO:0000313" key="2">
    <source>
        <dbReference type="Proteomes" id="UP000033434"/>
    </source>
</evidence>
<sequence>MSEEQNTPLQLNEFSKDAKNRSEFFYNFVKNQNLTLLPGRYGGEYNNDHVAIGEENGEFLLFFGTKIQPEGEGIQLDPHAMGPFMQGSVEWLKMIVLAMRQSKGLDEATLTRFEQAIDTRSIRVSVLFVDLEKRGLSLLPIYVESFQD</sequence>
<dbReference type="EMBL" id="AUXW01000151">
    <property type="protein sequence ID" value="KKE83201.1"/>
    <property type="molecule type" value="Genomic_DNA"/>
</dbReference>
<accession>A0A0F6ABI0</accession>
<organism evidence="1 2">
    <name type="scientific">Pseudoalteromonas luteoviolacea S4054</name>
    <dbReference type="NCBI Taxonomy" id="1129367"/>
    <lineage>
        <taxon>Bacteria</taxon>
        <taxon>Pseudomonadati</taxon>
        <taxon>Pseudomonadota</taxon>
        <taxon>Gammaproteobacteria</taxon>
        <taxon>Alteromonadales</taxon>
        <taxon>Pseudoalteromonadaceae</taxon>
        <taxon>Pseudoalteromonas</taxon>
    </lineage>
</organism>
<gene>
    <name evidence="1" type="ORF">N479_15265</name>
</gene>
<reference evidence="1 2" key="1">
    <citation type="journal article" date="2015" name="BMC Genomics">
        <title>Genome mining reveals unlocked bioactive potential of marine Gram-negative bacteria.</title>
        <authorList>
            <person name="Machado H."/>
            <person name="Sonnenschein E.C."/>
            <person name="Melchiorsen J."/>
            <person name="Gram L."/>
        </authorList>
    </citation>
    <scope>NUCLEOTIDE SEQUENCE [LARGE SCALE GENOMIC DNA]</scope>
    <source>
        <strain evidence="1 2">S4054</strain>
    </source>
</reference>
<name>A0A0F6ABI0_9GAMM</name>
<protein>
    <submittedName>
        <fullName evidence="1">Uncharacterized protein</fullName>
    </submittedName>
</protein>
<dbReference type="Proteomes" id="UP000033434">
    <property type="component" value="Unassembled WGS sequence"/>
</dbReference>
<dbReference type="RefSeq" id="WP_046356462.1">
    <property type="nucleotide sequence ID" value="NZ_AUXW01000151.1"/>
</dbReference>
<proteinExistence type="predicted"/>
<evidence type="ECO:0000313" key="1">
    <source>
        <dbReference type="EMBL" id="KKE83201.1"/>
    </source>
</evidence>